<dbReference type="GO" id="GO:0005886">
    <property type="term" value="C:plasma membrane"/>
    <property type="evidence" value="ECO:0007669"/>
    <property type="project" value="TreeGrafter"/>
</dbReference>
<gene>
    <name evidence="5" type="ORF">Cadr_000029295</name>
</gene>
<dbReference type="STRING" id="9838.ENSCDRP00005031654"/>
<evidence type="ECO:0000313" key="6">
    <source>
        <dbReference type="Proteomes" id="UP000299084"/>
    </source>
</evidence>
<evidence type="ECO:0000259" key="4">
    <source>
        <dbReference type="PROSITE" id="PS50041"/>
    </source>
</evidence>
<keyword evidence="3" id="KW-0812">Transmembrane</keyword>
<dbReference type="Proteomes" id="UP000299084">
    <property type="component" value="Unassembled WGS sequence"/>
</dbReference>
<keyword evidence="5" id="KW-0675">Receptor</keyword>
<dbReference type="EMBL" id="JWIN03000034">
    <property type="protein sequence ID" value="KAB1254227.1"/>
    <property type="molecule type" value="Genomic_DNA"/>
</dbReference>
<dbReference type="AlphaFoldDB" id="A0A5N4C5R6"/>
<comment type="subcellular location">
    <subcellularLocation>
        <location evidence="1">Membrane</location>
        <topology evidence="1">Single-pass membrane protein</topology>
    </subcellularLocation>
</comment>
<organism evidence="5 6">
    <name type="scientific">Camelus dromedarius</name>
    <name type="common">Dromedary</name>
    <name type="synonym">Arabian camel</name>
    <dbReference type="NCBI Taxonomy" id="9838"/>
    <lineage>
        <taxon>Eukaryota</taxon>
        <taxon>Metazoa</taxon>
        <taxon>Chordata</taxon>
        <taxon>Craniata</taxon>
        <taxon>Vertebrata</taxon>
        <taxon>Euteleostomi</taxon>
        <taxon>Mammalia</taxon>
        <taxon>Eutheria</taxon>
        <taxon>Laurasiatheria</taxon>
        <taxon>Artiodactyla</taxon>
        <taxon>Tylopoda</taxon>
        <taxon>Camelidae</taxon>
        <taxon>Camelus</taxon>
    </lineage>
</organism>
<keyword evidence="6" id="KW-1185">Reference proteome</keyword>
<feature type="transmembrane region" description="Helical" evidence="3">
    <location>
        <begin position="74"/>
        <end position="102"/>
    </location>
</feature>
<dbReference type="Pfam" id="PF00059">
    <property type="entry name" value="Lectin_C"/>
    <property type="match status" value="1"/>
</dbReference>
<reference evidence="5 6" key="1">
    <citation type="journal article" date="2019" name="Mol. Ecol. Resour.">
        <title>Improving Illumina assemblies with Hi-C and long reads: an example with the North African dromedary.</title>
        <authorList>
            <person name="Elbers J.P."/>
            <person name="Rogers M.F."/>
            <person name="Perelman P.L."/>
            <person name="Proskuryakova A.A."/>
            <person name="Serdyukova N.A."/>
            <person name="Johnson W.E."/>
            <person name="Horin P."/>
            <person name="Corander J."/>
            <person name="Murphy D."/>
            <person name="Burger P.A."/>
        </authorList>
    </citation>
    <scope>NUCLEOTIDE SEQUENCE [LARGE SCALE GENOMIC DNA]</scope>
    <source>
        <strain evidence="5">Drom800</strain>
        <tissue evidence="5">Blood</tissue>
    </source>
</reference>
<dbReference type="Gene3D" id="3.10.100.10">
    <property type="entry name" value="Mannose-Binding Protein A, subunit A"/>
    <property type="match status" value="1"/>
</dbReference>
<proteinExistence type="predicted"/>
<dbReference type="SMART" id="SM00034">
    <property type="entry name" value="CLECT"/>
    <property type="match status" value="1"/>
</dbReference>
<dbReference type="GO" id="GO:0030246">
    <property type="term" value="F:carbohydrate binding"/>
    <property type="evidence" value="ECO:0007669"/>
    <property type="project" value="UniProtKB-KW"/>
</dbReference>
<dbReference type="PANTHER" id="PTHR46746">
    <property type="entry name" value="KILLER CELL LECTIN-LIKE RECEPTOR SUBFAMILY F MEMBER 2"/>
    <property type="match status" value="1"/>
</dbReference>
<dbReference type="InterPro" id="IPR016186">
    <property type="entry name" value="C-type_lectin-like/link_sf"/>
</dbReference>
<accession>A0A5N4C5R6</accession>
<dbReference type="SUPFAM" id="SSF56436">
    <property type="entry name" value="C-type lectin-like"/>
    <property type="match status" value="1"/>
</dbReference>
<dbReference type="PROSITE" id="PS50041">
    <property type="entry name" value="C_TYPE_LECTIN_2"/>
    <property type="match status" value="1"/>
</dbReference>
<dbReference type="PANTHER" id="PTHR46746:SF6">
    <property type="entry name" value="KILLER CELL LECTIN-LIKE RECEPTOR SUBFAMILY F MEMBER 2"/>
    <property type="match status" value="1"/>
</dbReference>
<dbReference type="CDD" id="cd03593">
    <property type="entry name" value="CLECT_NK_receptors_like"/>
    <property type="match status" value="1"/>
</dbReference>
<dbReference type="InterPro" id="IPR016187">
    <property type="entry name" value="CTDL_fold"/>
</dbReference>
<name>A0A5N4C5R6_CAMDR</name>
<keyword evidence="3" id="KW-0472">Membrane</keyword>
<sequence>MNVANKQHGFRCKFSTEVAELEPKGLFMLRHISSLFSRYHHKNTFEEMENEDGYMMLKNHFKSRKRSKDVPLYLQYHCLLLVFGCIGILIFITAVIGLNFWFKKMDFSQKENITSLAGNNFVCPEDWLWNQGKCYRFSTFSKTWNESQRDCAKLQAHLPVIQNSKELEFIQKSLKLGHPGWIGLYMISPGKQWMWINEHLFVEQKHFTMIGSMDNMNCAVITRSQVYSEDCDSKFNGICQRDAV</sequence>
<evidence type="ECO:0000313" key="5">
    <source>
        <dbReference type="EMBL" id="KAB1254227.1"/>
    </source>
</evidence>
<dbReference type="InterPro" id="IPR051379">
    <property type="entry name" value="C-type_Lectin_Receptor_IMM"/>
</dbReference>
<dbReference type="InterPro" id="IPR033992">
    <property type="entry name" value="NKR-like_CTLD"/>
</dbReference>
<evidence type="ECO:0000256" key="3">
    <source>
        <dbReference type="SAM" id="Phobius"/>
    </source>
</evidence>
<feature type="domain" description="C-type lectin" evidence="4">
    <location>
        <begin position="130"/>
        <end position="240"/>
    </location>
</feature>
<keyword evidence="2 5" id="KW-0430">Lectin</keyword>
<evidence type="ECO:0000256" key="2">
    <source>
        <dbReference type="ARBA" id="ARBA00022734"/>
    </source>
</evidence>
<keyword evidence="3" id="KW-1133">Transmembrane helix</keyword>
<dbReference type="InterPro" id="IPR001304">
    <property type="entry name" value="C-type_lectin-like"/>
</dbReference>
<protein>
    <submittedName>
        <fullName evidence="5">Killer cell lectin-like receptor subfamily F member 2</fullName>
    </submittedName>
</protein>
<evidence type="ECO:0000256" key="1">
    <source>
        <dbReference type="ARBA" id="ARBA00004167"/>
    </source>
</evidence>
<comment type="caution">
    <text evidence="5">The sequence shown here is derived from an EMBL/GenBank/DDBJ whole genome shotgun (WGS) entry which is preliminary data.</text>
</comment>